<feature type="compositionally biased region" description="Low complexity" evidence="1">
    <location>
        <begin position="145"/>
        <end position="157"/>
    </location>
</feature>
<name>A0ABR0S580_9HYPO</name>
<feature type="region of interest" description="Disordered" evidence="1">
    <location>
        <begin position="143"/>
        <end position="222"/>
    </location>
</feature>
<feature type="compositionally biased region" description="Polar residues" evidence="1">
    <location>
        <begin position="266"/>
        <end position="279"/>
    </location>
</feature>
<sequence length="445" mass="49481">MTSQSSDVEILVHATAPSRTVDDAAYRQLAQAYLSFQSQTQTSISTTQLRQQISFSGSQELEPASFSQSFIPESLDLSFEGVIDNRSSPPLRKATSFSPQNLEPSSSQSWCAPPSHVSDSYPMPDAKFLHVTPNRVLERYLSGFPSSTNIPESSSPSRRPRNRAPSVELHEEEVHIPSSIPVPDSEDDDDPDVTICHLGAGKIIPVTPMPPGGFARKRRESNQEYDQTVIDVTHIPSSAISRVSVSFSQRAESAPPESKRPRTSIDETSSLNLLRSSSDAGPERKRPTSSPLATADDFGHTLEIRPPSPPPGIEEIEPSGLVSEKLAKLARDLSSRYRPKTKRPVDPFERGYWLLDCTTWSQDTRLEAWIFLVNYLRSGLAGWGVWCRRDTSHDWIRLYCWGHVAKHTYLLLYLASGRHMKATGAEWFGADGELVLEVPPSDRQL</sequence>
<evidence type="ECO:0000313" key="2">
    <source>
        <dbReference type="EMBL" id="KAK5987318.1"/>
    </source>
</evidence>
<reference evidence="2 3" key="1">
    <citation type="submission" date="2024-01" db="EMBL/GenBank/DDBJ databases">
        <title>Complete genome of Cladobotryum mycophilum ATHUM6906.</title>
        <authorList>
            <person name="Christinaki A.C."/>
            <person name="Myridakis A.I."/>
            <person name="Kouvelis V.N."/>
        </authorList>
    </citation>
    <scope>NUCLEOTIDE SEQUENCE [LARGE SCALE GENOMIC DNA]</scope>
    <source>
        <strain evidence="2 3">ATHUM6906</strain>
    </source>
</reference>
<dbReference type="EMBL" id="JAVFKD010000016">
    <property type="protein sequence ID" value="KAK5987318.1"/>
    <property type="molecule type" value="Genomic_DNA"/>
</dbReference>
<comment type="caution">
    <text evidence="2">The sequence shown here is derived from an EMBL/GenBank/DDBJ whole genome shotgun (WGS) entry which is preliminary data.</text>
</comment>
<proteinExistence type="predicted"/>
<evidence type="ECO:0000313" key="3">
    <source>
        <dbReference type="Proteomes" id="UP001338125"/>
    </source>
</evidence>
<protein>
    <submittedName>
        <fullName evidence="2">Uncharacterized protein</fullName>
    </submittedName>
</protein>
<feature type="region of interest" description="Disordered" evidence="1">
    <location>
        <begin position="90"/>
        <end position="116"/>
    </location>
</feature>
<feature type="region of interest" description="Disordered" evidence="1">
    <location>
        <begin position="246"/>
        <end position="317"/>
    </location>
</feature>
<dbReference type="Proteomes" id="UP001338125">
    <property type="component" value="Unassembled WGS sequence"/>
</dbReference>
<accession>A0ABR0S580</accession>
<keyword evidence="3" id="KW-1185">Reference proteome</keyword>
<feature type="compositionally biased region" description="Polar residues" evidence="1">
    <location>
        <begin position="95"/>
        <end position="110"/>
    </location>
</feature>
<gene>
    <name evidence="2" type="ORF">PT974_11443</name>
</gene>
<organism evidence="2 3">
    <name type="scientific">Cladobotryum mycophilum</name>
    <dbReference type="NCBI Taxonomy" id="491253"/>
    <lineage>
        <taxon>Eukaryota</taxon>
        <taxon>Fungi</taxon>
        <taxon>Dikarya</taxon>
        <taxon>Ascomycota</taxon>
        <taxon>Pezizomycotina</taxon>
        <taxon>Sordariomycetes</taxon>
        <taxon>Hypocreomycetidae</taxon>
        <taxon>Hypocreales</taxon>
        <taxon>Hypocreaceae</taxon>
        <taxon>Cladobotryum</taxon>
    </lineage>
</organism>
<evidence type="ECO:0000256" key="1">
    <source>
        <dbReference type="SAM" id="MobiDB-lite"/>
    </source>
</evidence>